<keyword evidence="2" id="KW-1185">Reference proteome</keyword>
<proteinExistence type="predicted"/>
<dbReference type="EMBL" id="KQ085942">
    <property type="protein sequence ID" value="KLO14519.1"/>
    <property type="molecule type" value="Genomic_DNA"/>
</dbReference>
<name>A0A0H2RRQ4_9AGAM</name>
<organism evidence="1 2">
    <name type="scientific">Schizopora paradoxa</name>
    <dbReference type="NCBI Taxonomy" id="27342"/>
    <lineage>
        <taxon>Eukaryota</taxon>
        <taxon>Fungi</taxon>
        <taxon>Dikarya</taxon>
        <taxon>Basidiomycota</taxon>
        <taxon>Agaricomycotina</taxon>
        <taxon>Agaricomycetes</taxon>
        <taxon>Hymenochaetales</taxon>
        <taxon>Schizoporaceae</taxon>
        <taxon>Schizopora</taxon>
    </lineage>
</organism>
<evidence type="ECO:0000313" key="1">
    <source>
        <dbReference type="EMBL" id="KLO14519.1"/>
    </source>
</evidence>
<sequence>MSVGPRWASEKIGRKEIRFILQASSENPNLFETNRDCSSDKIKKHSKFLFAGRGGRSPTASVWKPGYWRVLELSSWYDGPSREVIRSIAIKASEGQRADRAVRSVFARVSCSCVSSAHAVLLPQVQGFRGRSCQIITPRLYYGVSTTAPGLLVFYQVRCIPVLEDSPQAWILSSSALSD</sequence>
<accession>A0A0H2RRQ4</accession>
<dbReference type="Proteomes" id="UP000053477">
    <property type="component" value="Unassembled WGS sequence"/>
</dbReference>
<dbReference type="InParanoid" id="A0A0H2RRQ4"/>
<reference evidence="1 2" key="1">
    <citation type="submission" date="2015-04" db="EMBL/GenBank/DDBJ databases">
        <title>Complete genome sequence of Schizopora paradoxa KUC8140, a cosmopolitan wood degrader in East Asia.</title>
        <authorList>
            <consortium name="DOE Joint Genome Institute"/>
            <person name="Min B."/>
            <person name="Park H."/>
            <person name="Jang Y."/>
            <person name="Kim J.-J."/>
            <person name="Kim K.H."/>
            <person name="Pangilinan J."/>
            <person name="Lipzen A."/>
            <person name="Riley R."/>
            <person name="Grigoriev I.V."/>
            <person name="Spatafora J.W."/>
            <person name="Choi I.-G."/>
        </authorList>
    </citation>
    <scope>NUCLEOTIDE SEQUENCE [LARGE SCALE GENOMIC DNA]</scope>
    <source>
        <strain evidence="1 2">KUC8140</strain>
    </source>
</reference>
<dbReference type="AlphaFoldDB" id="A0A0H2RRQ4"/>
<gene>
    <name evidence="1" type="ORF">SCHPADRAFT_307364</name>
</gene>
<evidence type="ECO:0000313" key="2">
    <source>
        <dbReference type="Proteomes" id="UP000053477"/>
    </source>
</evidence>
<protein>
    <submittedName>
        <fullName evidence="1">Uncharacterized protein</fullName>
    </submittedName>
</protein>